<dbReference type="GO" id="GO:0016787">
    <property type="term" value="F:hydrolase activity"/>
    <property type="evidence" value="ECO:0007669"/>
    <property type="project" value="UniProtKB-KW"/>
</dbReference>
<dbReference type="PROSITE" id="PS51192">
    <property type="entry name" value="HELICASE_ATP_BIND_1"/>
    <property type="match status" value="1"/>
</dbReference>
<dbReference type="Gene3D" id="3.40.50.300">
    <property type="entry name" value="P-loop containing nucleotide triphosphate hydrolases"/>
    <property type="match status" value="2"/>
</dbReference>
<evidence type="ECO:0000313" key="7">
    <source>
        <dbReference type="EMBL" id="AYN20109.1"/>
    </source>
</evidence>
<dbReference type="Pfam" id="PF00271">
    <property type="entry name" value="Helicase_C"/>
    <property type="match status" value="1"/>
</dbReference>
<dbReference type="GO" id="GO:0003676">
    <property type="term" value="F:nucleic acid binding"/>
    <property type="evidence" value="ECO:0007669"/>
    <property type="project" value="InterPro"/>
</dbReference>
<dbReference type="SUPFAM" id="SSF52540">
    <property type="entry name" value="P-loop containing nucleoside triphosphate hydrolases"/>
    <property type="match status" value="1"/>
</dbReference>
<evidence type="ECO:0000256" key="2">
    <source>
        <dbReference type="ARBA" id="ARBA00022801"/>
    </source>
</evidence>
<protein>
    <submittedName>
        <fullName evidence="7">DEAD/DEAH box helicase</fullName>
    </submittedName>
</protein>
<gene>
    <name evidence="7" type="ORF">D3M96_05935</name>
</gene>
<keyword evidence="1" id="KW-0547">Nucleotide-binding</keyword>
<dbReference type="PANTHER" id="PTHR47961:SF6">
    <property type="entry name" value="DNA-DIRECTED DNA POLYMERASE"/>
    <property type="match status" value="1"/>
</dbReference>
<dbReference type="GO" id="GO:0005524">
    <property type="term" value="F:ATP binding"/>
    <property type="evidence" value="ECO:0007669"/>
    <property type="project" value="UniProtKB-KW"/>
</dbReference>
<evidence type="ECO:0000259" key="5">
    <source>
        <dbReference type="PROSITE" id="PS51192"/>
    </source>
</evidence>
<dbReference type="CDD" id="cd17921">
    <property type="entry name" value="DEXHc_Ski2"/>
    <property type="match status" value="1"/>
</dbReference>
<dbReference type="OrthoDB" id="9815222at2"/>
<feature type="domain" description="Helicase ATP-binding" evidence="5">
    <location>
        <begin position="316"/>
        <end position="480"/>
    </location>
</feature>
<dbReference type="AlphaFoldDB" id="A0A3G2HSX2"/>
<dbReference type="InterPro" id="IPR001650">
    <property type="entry name" value="Helicase_C-like"/>
</dbReference>
<feature type="domain" description="Helicase C-terminal" evidence="6">
    <location>
        <begin position="567"/>
        <end position="752"/>
    </location>
</feature>
<reference evidence="7 8" key="1">
    <citation type="submission" date="2018-09" db="EMBL/GenBank/DDBJ databases">
        <title>Complete genome sequence of the hydrocarbonoclastic bacterium Alcaligenes aquatilis QD168, isolated from a crude-oil polluted marine sediment of Central Chile.</title>
        <authorList>
            <person name="Duran R.E."/>
            <person name="Barra B."/>
            <person name="Salva-Serra F."/>
            <person name="Mendez V."/>
            <person name="Moore E.R.B."/>
            <person name="Seeger M."/>
        </authorList>
    </citation>
    <scope>NUCLEOTIDE SEQUENCE [LARGE SCALE GENOMIC DNA]</scope>
    <source>
        <strain evidence="7 8">QD168</strain>
    </source>
</reference>
<dbReference type="Proteomes" id="UP000268070">
    <property type="component" value="Chromosome"/>
</dbReference>
<dbReference type="InterPro" id="IPR011545">
    <property type="entry name" value="DEAD/DEAH_box_helicase_dom"/>
</dbReference>
<keyword evidence="3 7" id="KW-0347">Helicase</keyword>
<dbReference type="PANTHER" id="PTHR47961">
    <property type="entry name" value="DNA POLYMERASE THETA, PUTATIVE (AFU_ORTHOLOGUE AFUA_1G05260)-RELATED"/>
    <property type="match status" value="1"/>
</dbReference>
<evidence type="ECO:0000256" key="3">
    <source>
        <dbReference type="ARBA" id="ARBA00022806"/>
    </source>
</evidence>
<name>A0A3G2HSX2_9BURK</name>
<proteinExistence type="predicted"/>
<dbReference type="InterPro" id="IPR014001">
    <property type="entry name" value="Helicase_ATP-bd"/>
</dbReference>
<dbReference type="EMBL" id="CP032153">
    <property type="protein sequence ID" value="AYN20109.1"/>
    <property type="molecule type" value="Genomic_DNA"/>
</dbReference>
<dbReference type="SMART" id="SM00490">
    <property type="entry name" value="HELICc"/>
    <property type="match status" value="1"/>
</dbReference>
<dbReference type="InterPro" id="IPR050474">
    <property type="entry name" value="Hel308_SKI2-like"/>
</dbReference>
<evidence type="ECO:0000256" key="4">
    <source>
        <dbReference type="ARBA" id="ARBA00022840"/>
    </source>
</evidence>
<sequence>MPTDLEAISQAITEAAATGFRGRLIARGQARAMIWRDGVLPADAPAFSSQLSFDLHSYGYALLGLGLRLLEMDGDRSQARLAFEQAATALEAVMAKGDDQESDRDFHFVMAAASYHLAHLSARAYSLLAIVVGDDNFSPIERALALLMRRDITALRAEIYTFRLDGRGSDARILGLFRERLGQENNARDRANDGHDFLFEGLDLALTDTFFGAIAQFLLALERGERQLVDRAIGQIEESLSICAEFNLLPQWWSHRVAVQLLPDLWANSFHERIPLLPAGGEAPEWTNLREMFIASLGRRPKAEVDLWPSQITAATRAADQADDLVVSLPTSAGKTRIAELCILRCLAEGQRVMFITPLRALSAQTEITLQRTFGPLGKTISALYGSIGVSSFDEDAIRGRHIVVATPEKLDFALRNDPSLLDDVGLLIFDEGHMIGPGEREVRYEVQIQRLLRRSDAKQRRIVCLSAILPDGDQLEDFSAWLCRDQPGGVIKHDWRPTRLRFGEVVWSTPAARLNLRVGEERPFVPSFLTGAAPPQFIPPKRLRRRLFPDNQQELSLATAWRLVGDGQTVLIYCPERRSVEPFAEVIVDLNERGALQSLLTIDLAALETAIALGEEWLGANSDILKCLRLGVALHHGALPTAYRKEVEKLLRDGILKITISSPTLAQGLNLSATAIVMHSLYRHGERIDVSEFKNVIGRAGRAYVDVEGMVLFPIFEDTRSRKHNEWVSLIEDLGAREMESGLVQLILSLLLRMHARVNGDLDDLLDYVVNNAEAWTFPEVANEDPDKRERARKEWERNLATLDTAILSLIGEGDVPDEGIEAALDAILQSSLWQRRLLRMDTASQQGLRITLLHRSRFIWARSTSATRRGYFLAGLGLEAGHLLDAVAPEANALLVLANSALLMSDTEGAIQAITAIAERVFSFPPFTPDPFPDNWKEILYCWLSGQSLVGFVAGQEASTLRFIENGLVYHLPWALEALRVRAIANGDVVGEDESKLDDYELGLAVPAVETGTMNRSASILMQAGFSSRLAAIKVVTDTNANFTTSLQFRAWLQGPIVAAFTAQADWPSAETRTLWLDFTQSFLQDENQVWAERRYQAHVRWYDAPPPPHTPVALHHWEGQPVVLSENGSPLGVLQHPLSPSHRGVIRASVTRYPLGDVDLSYLGPDDLWTA</sequence>
<evidence type="ECO:0000256" key="1">
    <source>
        <dbReference type="ARBA" id="ARBA00022741"/>
    </source>
</evidence>
<dbReference type="KEGG" id="aaqu:D3M96_05935"/>
<dbReference type="SMART" id="SM00487">
    <property type="entry name" value="DEXDc"/>
    <property type="match status" value="1"/>
</dbReference>
<keyword evidence="2" id="KW-0378">Hydrolase</keyword>
<dbReference type="GO" id="GO:0004386">
    <property type="term" value="F:helicase activity"/>
    <property type="evidence" value="ECO:0007669"/>
    <property type="project" value="UniProtKB-KW"/>
</dbReference>
<evidence type="ECO:0000259" key="6">
    <source>
        <dbReference type="PROSITE" id="PS51194"/>
    </source>
</evidence>
<organism evidence="7 8">
    <name type="scientific">Alcaligenes aquatilis</name>
    <dbReference type="NCBI Taxonomy" id="323284"/>
    <lineage>
        <taxon>Bacteria</taxon>
        <taxon>Pseudomonadati</taxon>
        <taxon>Pseudomonadota</taxon>
        <taxon>Betaproteobacteria</taxon>
        <taxon>Burkholderiales</taxon>
        <taxon>Alcaligenaceae</taxon>
        <taxon>Alcaligenes</taxon>
    </lineage>
</organism>
<evidence type="ECO:0000313" key="8">
    <source>
        <dbReference type="Proteomes" id="UP000268070"/>
    </source>
</evidence>
<dbReference type="Pfam" id="PF00270">
    <property type="entry name" value="DEAD"/>
    <property type="match status" value="1"/>
</dbReference>
<dbReference type="InterPro" id="IPR027417">
    <property type="entry name" value="P-loop_NTPase"/>
</dbReference>
<keyword evidence="4" id="KW-0067">ATP-binding</keyword>
<dbReference type="PROSITE" id="PS51194">
    <property type="entry name" value="HELICASE_CTER"/>
    <property type="match status" value="1"/>
</dbReference>
<accession>A0A3G2HSX2</accession>